<dbReference type="PANTHER" id="PTHR13604:SF0">
    <property type="entry name" value="ABASIC SITE PROCESSING PROTEIN HMCES"/>
    <property type="match status" value="1"/>
</dbReference>
<dbReference type="InterPro" id="IPR036590">
    <property type="entry name" value="SRAP-like"/>
</dbReference>
<evidence type="ECO:0000256" key="1">
    <source>
        <dbReference type="ARBA" id="ARBA00008136"/>
    </source>
</evidence>
<dbReference type="PANTHER" id="PTHR13604">
    <property type="entry name" value="DC12-RELATED"/>
    <property type="match status" value="1"/>
</dbReference>
<evidence type="ECO:0000256" key="6">
    <source>
        <dbReference type="ARBA" id="ARBA00023125"/>
    </source>
</evidence>
<evidence type="ECO:0000256" key="3">
    <source>
        <dbReference type="ARBA" id="ARBA00022763"/>
    </source>
</evidence>
<dbReference type="SUPFAM" id="SSF143081">
    <property type="entry name" value="BB1717-like"/>
    <property type="match status" value="1"/>
</dbReference>
<keyword evidence="7" id="KW-0456">Lyase</keyword>
<comment type="caution">
    <text evidence="10">The sequence shown here is derived from an EMBL/GenBank/DDBJ whole genome shotgun (WGS) entry which is preliminary data.</text>
</comment>
<evidence type="ECO:0000256" key="2">
    <source>
        <dbReference type="ARBA" id="ARBA00022670"/>
    </source>
</evidence>
<evidence type="ECO:0000256" key="8">
    <source>
        <dbReference type="RuleBase" id="RU364100"/>
    </source>
</evidence>
<sequence>MCSNYIPASKKSLKEHFQVTPPDNDFKAETYPGYLSPVIRLDPDDPQRTECVPACFGMVPAWADLKLAKHTYNARSETVASKPTFRNAYKKRQLAIIPAEAFYEPNYETGRAVRWKIAHASGEPLGIAGIWEFRSKGPDGQPLISFSMLTINADDHTLLQRFHKPGDEKRMVVILHPDEYYSWLNAPVEQLPSFLTQFPAEELIAHPDPKPSAKRSANASRALSAGSLF</sequence>
<dbReference type="InterPro" id="IPR003738">
    <property type="entry name" value="SRAP"/>
</dbReference>
<evidence type="ECO:0000256" key="9">
    <source>
        <dbReference type="SAM" id="MobiDB-lite"/>
    </source>
</evidence>
<organism evidence="10 11">
    <name type="scientific">Keguizhuia sedimenti</name>
    <dbReference type="NCBI Taxonomy" id="3064264"/>
    <lineage>
        <taxon>Bacteria</taxon>
        <taxon>Pseudomonadati</taxon>
        <taxon>Pseudomonadota</taxon>
        <taxon>Betaproteobacteria</taxon>
        <taxon>Burkholderiales</taxon>
        <taxon>Oxalobacteraceae</taxon>
        <taxon>Keguizhuia</taxon>
    </lineage>
</organism>
<evidence type="ECO:0000313" key="11">
    <source>
        <dbReference type="Proteomes" id="UP001225596"/>
    </source>
</evidence>
<dbReference type="RefSeq" id="WP_338436338.1">
    <property type="nucleotide sequence ID" value="NZ_JAUYVH010000003.1"/>
</dbReference>
<reference evidence="10 11" key="1">
    <citation type="submission" date="2023-08" db="EMBL/GenBank/DDBJ databases">
        <title>Oxalobacteraceae gen .nov., isolated from river sludge outside the plant.</title>
        <authorList>
            <person name="Zhao S.Y."/>
        </authorList>
    </citation>
    <scope>NUCLEOTIDE SEQUENCE [LARGE SCALE GENOMIC DNA]</scope>
    <source>
        <strain evidence="10 11">R-40</strain>
    </source>
</reference>
<keyword evidence="2 8" id="KW-0645">Protease</keyword>
<evidence type="ECO:0000256" key="5">
    <source>
        <dbReference type="ARBA" id="ARBA00023124"/>
    </source>
</evidence>
<dbReference type="EC" id="3.4.-.-" evidence="8"/>
<protein>
    <recommendedName>
        <fullName evidence="8">Abasic site processing protein</fullName>
        <ecNumber evidence="8">3.4.-.-</ecNumber>
    </recommendedName>
</protein>
<dbReference type="EMBL" id="JAUYVH010000003">
    <property type="protein sequence ID" value="MDQ9170417.1"/>
    <property type="molecule type" value="Genomic_DNA"/>
</dbReference>
<evidence type="ECO:0000313" key="10">
    <source>
        <dbReference type="EMBL" id="MDQ9170417.1"/>
    </source>
</evidence>
<comment type="similarity">
    <text evidence="1 8">Belongs to the SOS response-associated peptidase family.</text>
</comment>
<keyword evidence="4 8" id="KW-0378">Hydrolase</keyword>
<name>A0ABU1BN33_9BURK</name>
<evidence type="ECO:0000256" key="7">
    <source>
        <dbReference type="ARBA" id="ARBA00023239"/>
    </source>
</evidence>
<evidence type="ECO:0000256" key="4">
    <source>
        <dbReference type="ARBA" id="ARBA00022801"/>
    </source>
</evidence>
<keyword evidence="11" id="KW-1185">Reference proteome</keyword>
<keyword evidence="3" id="KW-0227">DNA damage</keyword>
<gene>
    <name evidence="10" type="ORF">Q8A64_08335</name>
</gene>
<keyword evidence="6" id="KW-0238">DNA-binding</keyword>
<proteinExistence type="inferred from homology"/>
<keyword evidence="5" id="KW-0190">Covalent protein-DNA linkage</keyword>
<dbReference type="Pfam" id="PF02586">
    <property type="entry name" value="SRAP"/>
    <property type="match status" value="1"/>
</dbReference>
<feature type="region of interest" description="Disordered" evidence="9">
    <location>
        <begin position="206"/>
        <end position="229"/>
    </location>
</feature>
<dbReference type="Gene3D" id="3.90.1680.10">
    <property type="entry name" value="SOS response associated peptidase-like"/>
    <property type="match status" value="1"/>
</dbReference>
<dbReference type="Proteomes" id="UP001225596">
    <property type="component" value="Unassembled WGS sequence"/>
</dbReference>
<accession>A0ABU1BN33</accession>